<name>A0A7J7LDT4_9MAGN</name>
<accession>A0A7J7LDT4</accession>
<dbReference type="EMBL" id="JACGCM010002352">
    <property type="protein sequence ID" value="KAF6140748.1"/>
    <property type="molecule type" value="Genomic_DNA"/>
</dbReference>
<dbReference type="GO" id="GO:0010073">
    <property type="term" value="P:meristem maintenance"/>
    <property type="evidence" value="ECO:0007669"/>
    <property type="project" value="InterPro"/>
</dbReference>
<evidence type="ECO:0000313" key="3">
    <source>
        <dbReference type="Proteomes" id="UP000541444"/>
    </source>
</evidence>
<protein>
    <recommendedName>
        <fullName evidence="1">Aminotransferase-like plant mobile domain-containing protein</fullName>
    </recommendedName>
</protein>
<proteinExistence type="predicted"/>
<feature type="domain" description="Aminotransferase-like plant mobile" evidence="1">
    <location>
        <begin position="51"/>
        <end position="220"/>
    </location>
</feature>
<gene>
    <name evidence="2" type="ORF">GIB67_035175</name>
</gene>
<dbReference type="AlphaFoldDB" id="A0A7J7LDT4"/>
<dbReference type="InterPro" id="IPR044824">
    <property type="entry name" value="MAIN-like"/>
</dbReference>
<reference evidence="2 3" key="1">
    <citation type="journal article" date="2020" name="IScience">
        <title>Genome Sequencing of the Endangered Kingdonia uniflora (Circaeasteraceae, Ranunculales) Reveals Potential Mechanisms of Evolutionary Specialization.</title>
        <authorList>
            <person name="Sun Y."/>
            <person name="Deng T."/>
            <person name="Zhang A."/>
            <person name="Moore M.J."/>
            <person name="Landis J.B."/>
            <person name="Lin N."/>
            <person name="Zhang H."/>
            <person name="Zhang X."/>
            <person name="Huang J."/>
            <person name="Zhang X."/>
            <person name="Sun H."/>
            <person name="Wang H."/>
        </authorList>
    </citation>
    <scope>NUCLEOTIDE SEQUENCE [LARGE SCALE GENOMIC DNA]</scope>
    <source>
        <strain evidence="2">TB1705</strain>
        <tissue evidence="2">Leaf</tissue>
    </source>
</reference>
<sequence length="220" mass="25249">MPLQTRVRFKCRSVLVKLREVYLILIEVPHLKQRLKATNLMSVFDCKIGNGDNQVILAMVERWWPTTHTIHLPCGKLGITSRDFTVLTGIGIGTGGLMKFDESYTEYGNAVIIFPDMMSTDYEKWCISFTHLRIYLDHTRVNIKDPVNANTIFIAFMLMYFGCALFENSKSWDRLELLGLITVIENNTYTIDFDSAILGHLYYCLDQASKQEVKYIGGLL</sequence>
<organism evidence="2 3">
    <name type="scientific">Kingdonia uniflora</name>
    <dbReference type="NCBI Taxonomy" id="39325"/>
    <lineage>
        <taxon>Eukaryota</taxon>
        <taxon>Viridiplantae</taxon>
        <taxon>Streptophyta</taxon>
        <taxon>Embryophyta</taxon>
        <taxon>Tracheophyta</taxon>
        <taxon>Spermatophyta</taxon>
        <taxon>Magnoliopsida</taxon>
        <taxon>Ranunculales</taxon>
        <taxon>Circaeasteraceae</taxon>
        <taxon>Kingdonia</taxon>
    </lineage>
</organism>
<dbReference type="PANTHER" id="PTHR46033:SF8">
    <property type="entry name" value="PROTEIN MAINTENANCE OF MERISTEMS-LIKE"/>
    <property type="match status" value="1"/>
</dbReference>
<keyword evidence="3" id="KW-1185">Reference proteome</keyword>
<evidence type="ECO:0000259" key="1">
    <source>
        <dbReference type="Pfam" id="PF10536"/>
    </source>
</evidence>
<evidence type="ECO:0000313" key="2">
    <source>
        <dbReference type="EMBL" id="KAF6140748.1"/>
    </source>
</evidence>
<dbReference type="PANTHER" id="PTHR46033">
    <property type="entry name" value="PROTEIN MAIN-LIKE 2"/>
    <property type="match status" value="1"/>
</dbReference>
<dbReference type="InterPro" id="IPR019557">
    <property type="entry name" value="AminoTfrase-like_pln_mobile"/>
</dbReference>
<dbReference type="Pfam" id="PF10536">
    <property type="entry name" value="PMD"/>
    <property type="match status" value="1"/>
</dbReference>
<dbReference type="Proteomes" id="UP000541444">
    <property type="component" value="Unassembled WGS sequence"/>
</dbReference>
<comment type="caution">
    <text evidence="2">The sequence shown here is derived from an EMBL/GenBank/DDBJ whole genome shotgun (WGS) entry which is preliminary data.</text>
</comment>